<dbReference type="AlphaFoldDB" id="A0A2V3IHK3"/>
<dbReference type="EMBL" id="NBIV01000211">
    <property type="protein sequence ID" value="PXF41518.1"/>
    <property type="molecule type" value="Genomic_DNA"/>
</dbReference>
<keyword evidence="2" id="KW-1185">Reference proteome</keyword>
<protein>
    <submittedName>
        <fullName evidence="1">Uncharacterized protein</fullName>
    </submittedName>
</protein>
<proteinExistence type="predicted"/>
<reference evidence="1 2" key="1">
    <citation type="journal article" date="2018" name="Mol. Biol. Evol.">
        <title>Analysis of the draft genome of the red seaweed Gracilariopsis chorda provides insights into genome size evolution in Rhodophyta.</title>
        <authorList>
            <person name="Lee J."/>
            <person name="Yang E.C."/>
            <person name="Graf L."/>
            <person name="Yang J.H."/>
            <person name="Qiu H."/>
            <person name="Zel Zion U."/>
            <person name="Chan C.X."/>
            <person name="Stephens T.G."/>
            <person name="Weber A.P.M."/>
            <person name="Boo G.H."/>
            <person name="Boo S.M."/>
            <person name="Kim K.M."/>
            <person name="Shin Y."/>
            <person name="Jung M."/>
            <person name="Lee S.J."/>
            <person name="Yim H.S."/>
            <person name="Lee J.H."/>
            <person name="Bhattacharya D."/>
            <person name="Yoon H.S."/>
        </authorList>
    </citation>
    <scope>NUCLEOTIDE SEQUENCE [LARGE SCALE GENOMIC DNA]</scope>
    <source>
        <strain evidence="1 2">SKKU-2015</strain>
        <tissue evidence="1">Whole body</tissue>
    </source>
</reference>
<name>A0A2V3IHK3_9FLOR</name>
<gene>
    <name evidence="1" type="ORF">BWQ96_08774</name>
</gene>
<organism evidence="1 2">
    <name type="scientific">Gracilariopsis chorda</name>
    <dbReference type="NCBI Taxonomy" id="448386"/>
    <lineage>
        <taxon>Eukaryota</taxon>
        <taxon>Rhodophyta</taxon>
        <taxon>Florideophyceae</taxon>
        <taxon>Rhodymeniophycidae</taxon>
        <taxon>Gracilariales</taxon>
        <taxon>Gracilariaceae</taxon>
        <taxon>Gracilariopsis</taxon>
    </lineage>
</organism>
<evidence type="ECO:0000313" key="2">
    <source>
        <dbReference type="Proteomes" id="UP000247409"/>
    </source>
</evidence>
<evidence type="ECO:0000313" key="1">
    <source>
        <dbReference type="EMBL" id="PXF41518.1"/>
    </source>
</evidence>
<dbReference type="Proteomes" id="UP000247409">
    <property type="component" value="Unassembled WGS sequence"/>
</dbReference>
<accession>A0A2V3IHK3</accession>
<sequence>MVVHAGLPVSIAYRTARSRYVGAYLQKTTLRSKLLLHLYGAGLTLRPKQFQLWTTSSYIVFYGGLLTSNGTVLPLYTLQHE</sequence>
<comment type="caution">
    <text evidence="1">The sequence shown here is derived from an EMBL/GenBank/DDBJ whole genome shotgun (WGS) entry which is preliminary data.</text>
</comment>